<protein>
    <submittedName>
        <fullName evidence="2">Uncharacterized protein</fullName>
    </submittedName>
</protein>
<reference evidence="2" key="1">
    <citation type="submission" date="2018-02" db="EMBL/GenBank/DDBJ databases">
        <title>Rhizophora mucronata_Transcriptome.</title>
        <authorList>
            <person name="Meera S.P."/>
            <person name="Sreeshan A."/>
            <person name="Augustine A."/>
        </authorList>
    </citation>
    <scope>NUCLEOTIDE SEQUENCE</scope>
    <source>
        <tissue evidence="2">Leaf</tissue>
    </source>
</reference>
<dbReference type="AlphaFoldDB" id="A0A2P2J0P3"/>
<keyword evidence="1" id="KW-0472">Membrane</keyword>
<accession>A0A2P2J0P3</accession>
<keyword evidence="1" id="KW-0812">Transmembrane</keyword>
<sequence length="35" mass="3966">MPMQTECRLLCDFGFSSCCSLLAYVFSLCHILLGY</sequence>
<evidence type="ECO:0000256" key="1">
    <source>
        <dbReference type="SAM" id="Phobius"/>
    </source>
</evidence>
<evidence type="ECO:0000313" key="2">
    <source>
        <dbReference type="EMBL" id="MBW87035.1"/>
    </source>
</evidence>
<feature type="transmembrane region" description="Helical" evidence="1">
    <location>
        <begin position="12"/>
        <end position="33"/>
    </location>
</feature>
<organism evidence="2">
    <name type="scientific">Rhizophora mucronata</name>
    <name type="common">Asiatic mangrove</name>
    <dbReference type="NCBI Taxonomy" id="61149"/>
    <lineage>
        <taxon>Eukaryota</taxon>
        <taxon>Viridiplantae</taxon>
        <taxon>Streptophyta</taxon>
        <taxon>Embryophyta</taxon>
        <taxon>Tracheophyta</taxon>
        <taxon>Spermatophyta</taxon>
        <taxon>Magnoliopsida</taxon>
        <taxon>eudicotyledons</taxon>
        <taxon>Gunneridae</taxon>
        <taxon>Pentapetalae</taxon>
        <taxon>rosids</taxon>
        <taxon>fabids</taxon>
        <taxon>Malpighiales</taxon>
        <taxon>Rhizophoraceae</taxon>
        <taxon>Rhizophora</taxon>
    </lineage>
</organism>
<name>A0A2P2J0P3_RHIMU</name>
<keyword evidence="1" id="KW-1133">Transmembrane helix</keyword>
<proteinExistence type="predicted"/>
<dbReference type="EMBL" id="GGEC01006552">
    <property type="protein sequence ID" value="MBW87035.1"/>
    <property type="molecule type" value="Transcribed_RNA"/>
</dbReference>